<dbReference type="InterPro" id="IPR011009">
    <property type="entry name" value="Kinase-like_dom_sf"/>
</dbReference>
<evidence type="ECO:0000259" key="6">
    <source>
        <dbReference type="PROSITE" id="PS50011"/>
    </source>
</evidence>
<dbReference type="Proteomes" id="UP000019376">
    <property type="component" value="Unassembled WGS sequence"/>
</dbReference>
<feature type="region of interest" description="Disordered" evidence="5">
    <location>
        <begin position="339"/>
        <end position="399"/>
    </location>
</feature>
<gene>
    <name evidence="7" type="ORF">PDE_05083</name>
</gene>
<dbReference type="Pfam" id="PF00069">
    <property type="entry name" value="Pkinase"/>
    <property type="match status" value="1"/>
</dbReference>
<feature type="compositionally biased region" description="Basic and acidic residues" evidence="5">
    <location>
        <begin position="668"/>
        <end position="683"/>
    </location>
</feature>
<keyword evidence="8" id="KW-1185">Reference proteome</keyword>
<dbReference type="PANTHER" id="PTHR43289:SF6">
    <property type="entry name" value="SERINE_THREONINE-PROTEIN KINASE NEKL-3"/>
    <property type="match status" value="1"/>
</dbReference>
<feature type="domain" description="Protein kinase" evidence="6">
    <location>
        <begin position="97"/>
        <end position="645"/>
    </location>
</feature>
<keyword evidence="3" id="KW-0418">Kinase</keyword>
<dbReference type="Gene3D" id="1.10.510.10">
    <property type="entry name" value="Transferase(Phosphotransferase) domain 1"/>
    <property type="match status" value="1"/>
</dbReference>
<dbReference type="GO" id="GO:0005524">
    <property type="term" value="F:ATP binding"/>
    <property type="evidence" value="ECO:0007669"/>
    <property type="project" value="UniProtKB-KW"/>
</dbReference>
<dbReference type="InterPro" id="IPR000719">
    <property type="entry name" value="Prot_kinase_dom"/>
</dbReference>
<feature type="compositionally biased region" description="Basic and acidic residues" evidence="5">
    <location>
        <begin position="694"/>
        <end position="719"/>
    </location>
</feature>
<sequence length="767" mass="83367">MGSPPEHHEHTSVWWPEDRIKAILDTKYIVSRLQPDNVPRLFDLPRWGEGLTSETYMEWILLKAGRLFLILDAIGIPDRIFALVDESCDDDDLPIAEQNVHRLGLSPMGATDAALETKFFLTQWRYLVRGIGQGEHVVYTPNEGVPVEVARATTGISTSTSIQGRDDTADQVILAGTVCRMYLRTQIQVGGAPHFFSATEVLEEIRTLRRLAHPHLLSVHASYFVDDTVCVLFTGAEAERTLHSFIVDEPPSFSKWQSKEFRRQTLITWPHCLAAALAWLHAQGYAHTAIRPSNVLVDSRFNILLGQFQALDSLLAPPRVNDLEAYQYSAPERWARTAAATTAAGPAMEPTSSSNTLLLPSGGRTGRRKKPSPLALSALQESRSSSPDGPRPDSAASKGTVIRIGLSRSPSRFSLGFSSASSSSASSFSSAYAASTLGGTDPPSTTTHSRSAFWSRSRAFLSTPSITSSKSSTSTSSSTDSSFSFSLSPPSLPLSPSSSSSSSLVQATRPGTSTTSTSFSSSTSTSTSTPFQSDIFSLAAITLDILTHLCKRSLSAFTSHRAARNRSAGRGGGMADASFHLSRNAIQIQSWITLLEGDALKRCRRDRPSDRAFHAVPRMLIVLRAMLAAEPEKRPSARRVKRGFASAIREAESGGNSGLGLRLHCVEGEGGREEEEGGKQEGRRTRRTSRRRRTSSEYKEEEKVELSKTHPYSRGHDDTSVPDFAASSLSSSSLLSTGFEFGLSYTSSDSETNETSEDGHGIKLPTK</sequence>
<keyword evidence="2" id="KW-0547">Nucleotide-binding</keyword>
<dbReference type="eggNOG" id="ENOG502QUU6">
    <property type="taxonomic scope" value="Eukaryota"/>
</dbReference>
<keyword evidence="4" id="KW-0067">ATP-binding</keyword>
<keyword evidence="1" id="KW-0808">Transferase</keyword>
<feature type="compositionally biased region" description="Low complexity" evidence="5">
    <location>
        <begin position="382"/>
        <end position="397"/>
    </location>
</feature>
<dbReference type="EMBL" id="KB644412">
    <property type="protein sequence ID" value="EPS30133.1"/>
    <property type="molecule type" value="Genomic_DNA"/>
</dbReference>
<accession>S8AV76</accession>
<feature type="compositionally biased region" description="Low complexity" evidence="5">
    <location>
        <begin position="339"/>
        <end position="361"/>
    </location>
</feature>
<dbReference type="HOGENOM" id="CLU_015630_0_0_1"/>
<proteinExistence type="predicted"/>
<dbReference type="SUPFAM" id="SSF56112">
    <property type="entry name" value="Protein kinase-like (PK-like)"/>
    <property type="match status" value="1"/>
</dbReference>
<evidence type="ECO:0000256" key="4">
    <source>
        <dbReference type="ARBA" id="ARBA00022840"/>
    </source>
</evidence>
<dbReference type="GO" id="GO:0004674">
    <property type="term" value="F:protein serine/threonine kinase activity"/>
    <property type="evidence" value="ECO:0007669"/>
    <property type="project" value="TreeGrafter"/>
</dbReference>
<organism evidence="7 8">
    <name type="scientific">Penicillium oxalicum (strain 114-2 / CGMCC 5302)</name>
    <name type="common">Penicillium decumbens</name>
    <dbReference type="NCBI Taxonomy" id="933388"/>
    <lineage>
        <taxon>Eukaryota</taxon>
        <taxon>Fungi</taxon>
        <taxon>Dikarya</taxon>
        <taxon>Ascomycota</taxon>
        <taxon>Pezizomycotina</taxon>
        <taxon>Eurotiomycetes</taxon>
        <taxon>Eurotiomycetidae</taxon>
        <taxon>Eurotiales</taxon>
        <taxon>Aspergillaceae</taxon>
        <taxon>Penicillium</taxon>
    </lineage>
</organism>
<feature type="compositionally biased region" description="Low complexity" evidence="5">
    <location>
        <begin position="512"/>
        <end position="529"/>
    </location>
</feature>
<name>S8AV76_PENO1</name>
<dbReference type="PROSITE" id="PS50011">
    <property type="entry name" value="PROTEIN_KINASE_DOM"/>
    <property type="match status" value="1"/>
</dbReference>
<dbReference type="OrthoDB" id="4062651at2759"/>
<evidence type="ECO:0000256" key="1">
    <source>
        <dbReference type="ARBA" id="ARBA00022679"/>
    </source>
</evidence>
<evidence type="ECO:0000256" key="5">
    <source>
        <dbReference type="SAM" id="MobiDB-lite"/>
    </source>
</evidence>
<dbReference type="STRING" id="933388.S8AV76"/>
<feature type="region of interest" description="Disordered" evidence="5">
    <location>
        <begin position="493"/>
        <end position="530"/>
    </location>
</feature>
<evidence type="ECO:0000256" key="3">
    <source>
        <dbReference type="ARBA" id="ARBA00022777"/>
    </source>
</evidence>
<dbReference type="AlphaFoldDB" id="S8AV76"/>
<dbReference type="PhylomeDB" id="S8AV76"/>
<evidence type="ECO:0000256" key="2">
    <source>
        <dbReference type="ARBA" id="ARBA00022741"/>
    </source>
</evidence>
<evidence type="ECO:0000313" key="8">
    <source>
        <dbReference type="Proteomes" id="UP000019376"/>
    </source>
</evidence>
<evidence type="ECO:0000313" key="7">
    <source>
        <dbReference type="EMBL" id="EPS30133.1"/>
    </source>
</evidence>
<feature type="compositionally biased region" description="Basic residues" evidence="5">
    <location>
        <begin position="684"/>
        <end position="693"/>
    </location>
</feature>
<dbReference type="PANTHER" id="PTHR43289">
    <property type="entry name" value="MITOGEN-ACTIVATED PROTEIN KINASE KINASE KINASE 20-RELATED"/>
    <property type="match status" value="1"/>
</dbReference>
<feature type="region of interest" description="Disordered" evidence="5">
    <location>
        <begin position="743"/>
        <end position="767"/>
    </location>
</feature>
<dbReference type="SMART" id="SM00220">
    <property type="entry name" value="S_TKc"/>
    <property type="match status" value="1"/>
</dbReference>
<protein>
    <recommendedName>
        <fullName evidence="6">Protein kinase domain-containing protein</fullName>
    </recommendedName>
</protein>
<feature type="compositionally biased region" description="Low complexity" evidence="5">
    <location>
        <begin position="493"/>
        <end position="504"/>
    </location>
</feature>
<reference evidence="7 8" key="1">
    <citation type="journal article" date="2013" name="PLoS ONE">
        <title>Genomic and secretomic analyses reveal unique features of the lignocellulolytic enzyme system of Penicillium decumbens.</title>
        <authorList>
            <person name="Liu G."/>
            <person name="Zhang L."/>
            <person name="Wei X."/>
            <person name="Zou G."/>
            <person name="Qin Y."/>
            <person name="Ma L."/>
            <person name="Li J."/>
            <person name="Zheng H."/>
            <person name="Wang S."/>
            <person name="Wang C."/>
            <person name="Xun L."/>
            <person name="Zhao G.-P."/>
            <person name="Zhou Z."/>
            <person name="Qu Y."/>
        </authorList>
    </citation>
    <scope>NUCLEOTIDE SEQUENCE [LARGE SCALE GENOMIC DNA]</scope>
    <source>
        <strain evidence="8">114-2 / CGMCC 5302</strain>
    </source>
</reference>
<feature type="region of interest" description="Disordered" evidence="5">
    <location>
        <begin position="668"/>
        <end position="729"/>
    </location>
</feature>